<gene>
    <name evidence="2" type="ORF">UFOPK3770_00839</name>
</gene>
<dbReference type="Pfam" id="PF12867">
    <property type="entry name" value="DinB_2"/>
    <property type="match status" value="1"/>
</dbReference>
<evidence type="ECO:0000313" key="2">
    <source>
        <dbReference type="EMBL" id="CAB4339501.1"/>
    </source>
</evidence>
<sequence length="165" mass="18406">MWHSGSMAVTPAVLFAEIVLSADRLIQAASISQPAPDQWPPHVVLGHIALNDERNWLVRIESMTSAHRQSQPEPFFDWFEPEAAEVEERFKDLTIDEAGAELLSTRTQIVLALRELSENDWQATAQHSIFGTLTVTDLVLRMLAHDEEHRAGLLLGGEITGTLET</sequence>
<dbReference type="EMBL" id="CAESAJ010000085">
    <property type="protein sequence ID" value="CAB4339501.1"/>
    <property type="molecule type" value="Genomic_DNA"/>
</dbReference>
<evidence type="ECO:0000259" key="1">
    <source>
        <dbReference type="Pfam" id="PF12867"/>
    </source>
</evidence>
<dbReference type="Gene3D" id="1.20.120.450">
    <property type="entry name" value="dinb family like domain"/>
    <property type="match status" value="1"/>
</dbReference>
<organism evidence="2">
    <name type="scientific">freshwater metagenome</name>
    <dbReference type="NCBI Taxonomy" id="449393"/>
    <lineage>
        <taxon>unclassified sequences</taxon>
        <taxon>metagenomes</taxon>
        <taxon>ecological metagenomes</taxon>
    </lineage>
</organism>
<dbReference type="SUPFAM" id="SSF109854">
    <property type="entry name" value="DinB/YfiT-like putative metalloenzymes"/>
    <property type="match status" value="1"/>
</dbReference>
<name>A0A6J5ZA30_9ZZZZ</name>
<reference evidence="2" key="1">
    <citation type="submission" date="2020-05" db="EMBL/GenBank/DDBJ databases">
        <authorList>
            <person name="Chiriac C."/>
            <person name="Salcher M."/>
            <person name="Ghai R."/>
            <person name="Kavagutti S V."/>
        </authorList>
    </citation>
    <scope>NUCLEOTIDE SEQUENCE</scope>
</reference>
<dbReference type="InterPro" id="IPR024775">
    <property type="entry name" value="DinB-like"/>
</dbReference>
<dbReference type="InterPro" id="IPR034660">
    <property type="entry name" value="DinB/YfiT-like"/>
</dbReference>
<feature type="domain" description="DinB-like" evidence="1">
    <location>
        <begin position="33"/>
        <end position="150"/>
    </location>
</feature>
<accession>A0A6J5ZA30</accession>
<protein>
    <submittedName>
        <fullName evidence="2">Unannotated protein</fullName>
    </submittedName>
</protein>
<proteinExistence type="predicted"/>
<dbReference type="AlphaFoldDB" id="A0A6J5ZA30"/>